<dbReference type="AlphaFoldDB" id="A0AAD1S1C2"/>
<gene>
    <name evidence="1" type="ORF">PECUL_23A054591</name>
</gene>
<proteinExistence type="predicted"/>
<protein>
    <submittedName>
        <fullName evidence="1">Uncharacterized protein</fullName>
    </submittedName>
</protein>
<dbReference type="EMBL" id="OW240915">
    <property type="protein sequence ID" value="CAH2284233.1"/>
    <property type="molecule type" value="Genomic_DNA"/>
</dbReference>
<evidence type="ECO:0000313" key="1">
    <source>
        <dbReference type="EMBL" id="CAH2284233.1"/>
    </source>
</evidence>
<organism evidence="1 2">
    <name type="scientific">Pelobates cultripes</name>
    <name type="common">Western spadefoot toad</name>
    <dbReference type="NCBI Taxonomy" id="61616"/>
    <lineage>
        <taxon>Eukaryota</taxon>
        <taxon>Metazoa</taxon>
        <taxon>Chordata</taxon>
        <taxon>Craniata</taxon>
        <taxon>Vertebrata</taxon>
        <taxon>Euteleostomi</taxon>
        <taxon>Amphibia</taxon>
        <taxon>Batrachia</taxon>
        <taxon>Anura</taxon>
        <taxon>Pelobatoidea</taxon>
        <taxon>Pelobatidae</taxon>
        <taxon>Pelobates</taxon>
    </lineage>
</organism>
<sequence>MLGADIAVVKDVKAVPDRVRASEEDLRGDLCNMQDSLRCVESSQLDLMAQVSAMEDRCRQYHIKIRGIPDDVPLDELPHLQSCLMVTLLPLHLARKLALDGIYCLPRSPTAPPNVAWDTIIRCASI</sequence>
<keyword evidence="2" id="KW-1185">Reference proteome</keyword>
<accession>A0AAD1S1C2</accession>
<evidence type="ECO:0000313" key="2">
    <source>
        <dbReference type="Proteomes" id="UP001295444"/>
    </source>
</evidence>
<name>A0AAD1S1C2_PELCU</name>
<dbReference type="Proteomes" id="UP001295444">
    <property type="component" value="Chromosome 04"/>
</dbReference>
<reference evidence="1" key="1">
    <citation type="submission" date="2022-03" db="EMBL/GenBank/DDBJ databases">
        <authorList>
            <person name="Alioto T."/>
            <person name="Alioto T."/>
            <person name="Gomez Garrido J."/>
        </authorList>
    </citation>
    <scope>NUCLEOTIDE SEQUENCE</scope>
</reference>